<evidence type="ECO:0000313" key="2">
    <source>
        <dbReference type="Proteomes" id="UP000239068"/>
    </source>
</evidence>
<comment type="caution">
    <text evidence="1">The sequence shown here is derived from an EMBL/GenBank/DDBJ whole genome shotgun (WGS) entry which is preliminary data.</text>
</comment>
<accession>A0A2S7WGG6</accession>
<sequence>MKKIFNQEVIDFVNKSMNEIKSEIDLDYCIENNIKFSNNEIDSSEIKLFSKESTDTAYKILHPDYKGN</sequence>
<protein>
    <submittedName>
        <fullName evidence="1">Uncharacterized protein</fullName>
    </submittedName>
</protein>
<dbReference type="Proteomes" id="UP000239068">
    <property type="component" value="Unassembled WGS sequence"/>
</dbReference>
<evidence type="ECO:0000313" key="1">
    <source>
        <dbReference type="EMBL" id="PQJ76516.1"/>
    </source>
</evidence>
<dbReference type="RefSeq" id="WP_105021826.1">
    <property type="nucleotide sequence ID" value="NZ_MSCM01000002.1"/>
</dbReference>
<proteinExistence type="predicted"/>
<dbReference type="EMBL" id="MSCM01000002">
    <property type="protein sequence ID" value="PQJ76516.1"/>
    <property type="molecule type" value="Genomic_DNA"/>
</dbReference>
<dbReference type="AlphaFoldDB" id="A0A2S7WGG6"/>
<reference evidence="1 2" key="1">
    <citation type="submission" date="2016-12" db="EMBL/GenBank/DDBJ databases">
        <title>Trade-off between light-utilization and light-protection in marine flavobacteria.</title>
        <authorList>
            <person name="Kumagai Y."/>
            <person name="Yoshizawa S."/>
            <person name="Kogure K."/>
            <person name="Iwasaki W."/>
        </authorList>
    </citation>
    <scope>NUCLEOTIDE SEQUENCE [LARGE SCALE GENOMIC DNA]</scope>
    <source>
        <strain evidence="1 2">ATCC 43844</strain>
    </source>
</reference>
<keyword evidence="2" id="KW-1185">Reference proteome</keyword>
<gene>
    <name evidence="1" type="ORF">BTO16_11465</name>
</gene>
<organism evidence="1 2">
    <name type="scientific">Polaribacter glomeratus</name>
    <dbReference type="NCBI Taxonomy" id="102"/>
    <lineage>
        <taxon>Bacteria</taxon>
        <taxon>Pseudomonadati</taxon>
        <taxon>Bacteroidota</taxon>
        <taxon>Flavobacteriia</taxon>
        <taxon>Flavobacteriales</taxon>
        <taxon>Flavobacteriaceae</taxon>
    </lineage>
</organism>
<name>A0A2S7WGG6_9FLAO</name>